<keyword evidence="2" id="KW-0812">Transmembrane</keyword>
<keyword evidence="2" id="KW-0472">Membrane</keyword>
<comment type="caution">
    <text evidence="3">The sequence shown here is derived from an EMBL/GenBank/DDBJ whole genome shotgun (WGS) entry which is preliminary data.</text>
</comment>
<dbReference type="Proteomes" id="UP000242519">
    <property type="component" value="Unassembled WGS sequence"/>
</dbReference>
<keyword evidence="2" id="KW-1133">Transmembrane helix</keyword>
<gene>
    <name evidence="3" type="ORF">B2J93_3045</name>
</gene>
<feature type="transmembrane region" description="Helical" evidence="2">
    <location>
        <begin position="37"/>
        <end position="65"/>
    </location>
</feature>
<evidence type="ECO:0000256" key="1">
    <source>
        <dbReference type="SAM" id="MobiDB-lite"/>
    </source>
</evidence>
<sequence length="242" mass="27084">MNNNNTNKNNQHHPTMEPPSTQTTPAAPRTQVLRSAVVILSFLLFVGTVALFTFLALDILTIPYLTPVAHFLALLVSPFVPLFFPAFVGVFLKVLARPRSSWPKRTTWLLITGSWVFQHLQRAVVDAFTLWGGGDVCGLRECRGEWAEWALVLVVVCAHCAGLRWDAGYVDRWLDRLIAQEAEKRAKEAEEKIARGEVPADLDLEKADFEGLVGADGEKRPWIERGQEEILVAEVLVEAERV</sequence>
<keyword evidence="4" id="KW-1185">Reference proteome</keyword>
<dbReference type="OrthoDB" id="3535030at2759"/>
<reference evidence="3 4" key="1">
    <citation type="submission" date="2017-04" db="EMBL/GenBank/DDBJ databases">
        <title>Draft genome sequence of Marssonina coronaria NL1: causal agent of apple blotch.</title>
        <authorList>
            <person name="Cheng Q."/>
        </authorList>
    </citation>
    <scope>NUCLEOTIDE SEQUENCE [LARGE SCALE GENOMIC DNA]</scope>
    <source>
        <strain evidence="3 4">NL1</strain>
    </source>
</reference>
<dbReference type="InParanoid" id="A0A218ZH30"/>
<evidence type="ECO:0000313" key="3">
    <source>
        <dbReference type="EMBL" id="OWP07298.1"/>
    </source>
</evidence>
<feature type="region of interest" description="Disordered" evidence="1">
    <location>
        <begin position="1"/>
        <end position="26"/>
    </location>
</feature>
<evidence type="ECO:0000256" key="2">
    <source>
        <dbReference type="SAM" id="Phobius"/>
    </source>
</evidence>
<proteinExistence type="predicted"/>
<accession>A0A218ZH30</accession>
<dbReference type="AlphaFoldDB" id="A0A218ZH30"/>
<dbReference type="EMBL" id="MZNU01000012">
    <property type="protein sequence ID" value="OWP07298.1"/>
    <property type="molecule type" value="Genomic_DNA"/>
</dbReference>
<name>A0A218ZH30_9HELO</name>
<protein>
    <submittedName>
        <fullName evidence="3">Uncharacterized protein</fullName>
    </submittedName>
</protein>
<organism evidence="3 4">
    <name type="scientific">Diplocarpon coronariae</name>
    <dbReference type="NCBI Taxonomy" id="2795749"/>
    <lineage>
        <taxon>Eukaryota</taxon>
        <taxon>Fungi</taxon>
        <taxon>Dikarya</taxon>
        <taxon>Ascomycota</taxon>
        <taxon>Pezizomycotina</taxon>
        <taxon>Leotiomycetes</taxon>
        <taxon>Helotiales</taxon>
        <taxon>Drepanopezizaceae</taxon>
        <taxon>Diplocarpon</taxon>
    </lineage>
</organism>
<evidence type="ECO:0000313" key="4">
    <source>
        <dbReference type="Proteomes" id="UP000242519"/>
    </source>
</evidence>
<feature type="transmembrane region" description="Helical" evidence="2">
    <location>
        <begin position="71"/>
        <end position="95"/>
    </location>
</feature>